<gene>
    <name evidence="2" type="ORF">SPACI_047350</name>
</gene>
<keyword evidence="3" id="KW-1185">Reference proteome</keyword>
<sequence>MSTPLILVDELCRLITDATGELILEAKTGPSRPPSVIPGFLDDDEPKPGKPPEEKAVPFVLVRFRSGEDTEQAGMATVRLIATTYSKHGQGWRDPMNVLERIRQAILTHRPLVRQFDLQLPIKWDMPEEQPWPYWIAWMTTSWTIGRPILTEMEDTMYGENIYYR</sequence>
<reference evidence="2" key="1">
    <citation type="submission" date="2024-05" db="EMBL/GenBank/DDBJ databases">
        <title>Isolation and characterization of Sporomusa carbonis sp. nov., a carboxydotrophic hydrogenogen in the genus of Sporomusa isolated from a charcoal burning pile.</title>
        <authorList>
            <person name="Boeer T."/>
            <person name="Rosenbaum F."/>
            <person name="Eysell L."/>
            <person name="Mueller V."/>
            <person name="Daniel R."/>
            <person name="Poehlein A."/>
        </authorList>
    </citation>
    <scope>NUCLEOTIDE SEQUENCE [LARGE SCALE GENOMIC DNA]</scope>
    <source>
        <strain evidence="2">DSM 3132</strain>
    </source>
</reference>
<dbReference type="RefSeq" id="WP_093793277.1">
    <property type="nucleotide sequence ID" value="NZ_CP155571.1"/>
</dbReference>
<organism evidence="2 3">
    <name type="scientific">Sporomusa acidovorans (strain ATCC 49682 / DSM 3132 / Mol)</name>
    <dbReference type="NCBI Taxonomy" id="1123286"/>
    <lineage>
        <taxon>Bacteria</taxon>
        <taxon>Bacillati</taxon>
        <taxon>Bacillota</taxon>
        <taxon>Negativicutes</taxon>
        <taxon>Selenomonadales</taxon>
        <taxon>Sporomusaceae</taxon>
        <taxon>Sporomusa</taxon>
    </lineage>
</organism>
<evidence type="ECO:0000256" key="1">
    <source>
        <dbReference type="SAM" id="MobiDB-lite"/>
    </source>
</evidence>
<evidence type="ECO:0000313" key="3">
    <source>
        <dbReference type="Proteomes" id="UP000216052"/>
    </source>
</evidence>
<feature type="region of interest" description="Disordered" evidence="1">
    <location>
        <begin position="27"/>
        <end position="54"/>
    </location>
</feature>
<dbReference type="EMBL" id="CP155571">
    <property type="protein sequence ID" value="XFO74625.1"/>
    <property type="molecule type" value="Genomic_DNA"/>
</dbReference>
<name>A0ABZ3J8Z0_SPOA4</name>
<accession>A0ABZ3J8Z0</accession>
<dbReference type="Proteomes" id="UP000216052">
    <property type="component" value="Chromosome"/>
</dbReference>
<proteinExistence type="predicted"/>
<evidence type="ECO:0000313" key="2">
    <source>
        <dbReference type="EMBL" id="XFO74625.1"/>
    </source>
</evidence>
<protein>
    <recommendedName>
        <fullName evidence="4">Tail terminator</fullName>
    </recommendedName>
</protein>
<evidence type="ECO:0008006" key="4">
    <source>
        <dbReference type="Google" id="ProtNLM"/>
    </source>
</evidence>